<feature type="non-terminal residue" evidence="2">
    <location>
        <position position="124"/>
    </location>
</feature>
<gene>
    <name evidence="2" type="ORF">CSW40_01560</name>
</gene>
<name>A0A430S2X4_THESC</name>
<organism evidence="2 3">
    <name type="scientific">Thermus scotoductus</name>
    <dbReference type="NCBI Taxonomy" id="37636"/>
    <lineage>
        <taxon>Bacteria</taxon>
        <taxon>Thermotogati</taxon>
        <taxon>Deinococcota</taxon>
        <taxon>Deinococci</taxon>
        <taxon>Thermales</taxon>
        <taxon>Thermaceae</taxon>
        <taxon>Thermus</taxon>
    </lineage>
</organism>
<comment type="caution">
    <text evidence="2">The sequence shown here is derived from an EMBL/GenBank/DDBJ whole genome shotgun (WGS) entry which is preliminary data.</text>
</comment>
<accession>A0A430S2X4</accession>
<dbReference type="EMBL" id="PELW01000031">
    <property type="protein sequence ID" value="RTH28098.1"/>
    <property type="molecule type" value="Genomic_DNA"/>
</dbReference>
<feature type="transmembrane region" description="Helical" evidence="1">
    <location>
        <begin position="101"/>
        <end position="120"/>
    </location>
</feature>
<keyword evidence="1" id="KW-0812">Transmembrane</keyword>
<reference evidence="2 3" key="1">
    <citation type="journal article" date="2019" name="Extremophiles">
        <title>Biogeography of thermophiles and predominance of Thermus scotoductus in domestic water heaters.</title>
        <authorList>
            <person name="Wilpiszeski R.L."/>
            <person name="Zhang Z."/>
            <person name="House C.H."/>
        </authorList>
    </citation>
    <scope>NUCLEOTIDE SEQUENCE [LARGE SCALE GENOMIC DNA]</scope>
    <source>
        <strain evidence="2 3">27_S27</strain>
    </source>
</reference>
<evidence type="ECO:0000256" key="1">
    <source>
        <dbReference type="SAM" id="Phobius"/>
    </source>
</evidence>
<dbReference type="Proteomes" id="UP000286712">
    <property type="component" value="Unassembled WGS sequence"/>
</dbReference>
<sequence>MRGAIKFLLDLALWTLAAPLAMALRIEGLPPSYWETTWVYALLGIPVKALLIALFGLHRQAWRRVGVRDLVQLGTAVGLGGAVLLAFAVVLRAYLPMPRSVPLIAMVLAFLLLGGVRLGVRLYW</sequence>
<proteinExistence type="predicted"/>
<keyword evidence="1" id="KW-0472">Membrane</keyword>
<evidence type="ECO:0000313" key="3">
    <source>
        <dbReference type="Proteomes" id="UP000286712"/>
    </source>
</evidence>
<feature type="transmembrane region" description="Helical" evidence="1">
    <location>
        <begin position="70"/>
        <end position="95"/>
    </location>
</feature>
<protein>
    <submittedName>
        <fullName evidence="2">Polysaccharide biosynthesis protein</fullName>
    </submittedName>
</protein>
<keyword evidence="1" id="KW-1133">Transmembrane helix</keyword>
<evidence type="ECO:0000313" key="2">
    <source>
        <dbReference type="EMBL" id="RTH28098.1"/>
    </source>
</evidence>
<dbReference type="AlphaFoldDB" id="A0A430S2X4"/>
<feature type="transmembrane region" description="Helical" evidence="1">
    <location>
        <begin position="39"/>
        <end position="58"/>
    </location>
</feature>